<dbReference type="HOGENOM" id="CLU_1539708_0_0_1"/>
<dbReference type="VEuPathDB" id="FungiDB:ATEG_05128"/>
<proteinExistence type="predicted"/>
<gene>
    <name evidence="2" type="ORF">ATEG_05128</name>
</gene>
<accession>Q0CMF6</accession>
<dbReference type="GeneID" id="4320666"/>
<feature type="region of interest" description="Disordered" evidence="1">
    <location>
        <begin position="140"/>
        <end position="174"/>
    </location>
</feature>
<dbReference type="RefSeq" id="XP_001214306.1">
    <property type="nucleotide sequence ID" value="XM_001214306.1"/>
</dbReference>
<sequence length="174" mass="19188">MDDSVGVASCYGYTLDGDNIFPDPTDRIYHQPNTRRRLSRWSRWSRQRRRKGRRRHPDHDESRDCGASGRCRNDHPRCADILPTKTPPTETTQERPVLAVSNGNEPGTRQLPPAISGSLDPYAAASGEFGGVCSGVHPAPAGATDWEPRDPNSRARAEGHVVGIRTGPESVHRT</sequence>
<reference evidence="3" key="1">
    <citation type="submission" date="2005-09" db="EMBL/GenBank/DDBJ databases">
        <title>Annotation of the Aspergillus terreus NIH2624 genome.</title>
        <authorList>
            <person name="Birren B.W."/>
            <person name="Lander E.S."/>
            <person name="Galagan J.E."/>
            <person name="Nusbaum C."/>
            <person name="Devon K."/>
            <person name="Henn M."/>
            <person name="Ma L.-J."/>
            <person name="Jaffe D.B."/>
            <person name="Butler J."/>
            <person name="Alvarez P."/>
            <person name="Gnerre S."/>
            <person name="Grabherr M."/>
            <person name="Kleber M."/>
            <person name="Mauceli E.W."/>
            <person name="Brockman W."/>
            <person name="Rounsley S."/>
            <person name="Young S.K."/>
            <person name="LaButti K."/>
            <person name="Pushparaj V."/>
            <person name="DeCaprio D."/>
            <person name="Crawford M."/>
            <person name="Koehrsen M."/>
            <person name="Engels R."/>
            <person name="Montgomery P."/>
            <person name="Pearson M."/>
            <person name="Howarth C."/>
            <person name="Larson L."/>
            <person name="Luoma S."/>
            <person name="White J."/>
            <person name="Alvarado L."/>
            <person name="Kodira C.D."/>
            <person name="Zeng Q."/>
            <person name="Oleary S."/>
            <person name="Yandava C."/>
            <person name="Denning D.W."/>
            <person name="Nierman W.C."/>
            <person name="Milne T."/>
            <person name="Madden K."/>
        </authorList>
    </citation>
    <scope>NUCLEOTIDE SEQUENCE [LARGE SCALE GENOMIC DNA]</scope>
    <source>
        <strain evidence="3">NIH 2624 / FGSC A1156</strain>
    </source>
</reference>
<feature type="region of interest" description="Disordered" evidence="1">
    <location>
        <begin position="23"/>
        <end position="108"/>
    </location>
</feature>
<evidence type="ECO:0000313" key="3">
    <source>
        <dbReference type="Proteomes" id="UP000007963"/>
    </source>
</evidence>
<dbReference type="Proteomes" id="UP000007963">
    <property type="component" value="Unassembled WGS sequence"/>
</dbReference>
<evidence type="ECO:0000313" key="2">
    <source>
        <dbReference type="EMBL" id="EAU34197.1"/>
    </source>
</evidence>
<evidence type="ECO:0000256" key="1">
    <source>
        <dbReference type="SAM" id="MobiDB-lite"/>
    </source>
</evidence>
<protein>
    <submittedName>
        <fullName evidence="2">Uncharacterized protein</fullName>
    </submittedName>
</protein>
<feature type="compositionally biased region" description="Basic and acidic residues" evidence="1">
    <location>
        <begin position="146"/>
        <end position="159"/>
    </location>
</feature>
<feature type="compositionally biased region" description="Basic residues" evidence="1">
    <location>
        <begin position="33"/>
        <end position="56"/>
    </location>
</feature>
<organism evidence="2 3">
    <name type="scientific">Aspergillus terreus (strain NIH 2624 / FGSC A1156)</name>
    <dbReference type="NCBI Taxonomy" id="341663"/>
    <lineage>
        <taxon>Eukaryota</taxon>
        <taxon>Fungi</taxon>
        <taxon>Dikarya</taxon>
        <taxon>Ascomycota</taxon>
        <taxon>Pezizomycotina</taxon>
        <taxon>Eurotiomycetes</taxon>
        <taxon>Eurotiomycetidae</taxon>
        <taxon>Eurotiales</taxon>
        <taxon>Aspergillaceae</taxon>
        <taxon>Aspergillus</taxon>
        <taxon>Aspergillus subgen. Circumdati</taxon>
    </lineage>
</organism>
<dbReference type="EMBL" id="CH476600">
    <property type="protein sequence ID" value="EAU34197.1"/>
    <property type="molecule type" value="Genomic_DNA"/>
</dbReference>
<dbReference type="AlphaFoldDB" id="Q0CMF6"/>
<name>Q0CMF6_ASPTN</name>